<feature type="domain" description="DUF7507" evidence="9">
    <location>
        <begin position="1419"/>
        <end position="1515"/>
    </location>
</feature>
<keyword evidence="11" id="KW-1185">Reference proteome</keyword>
<evidence type="ECO:0000259" key="9">
    <source>
        <dbReference type="Pfam" id="PF24346"/>
    </source>
</evidence>
<evidence type="ECO:0000313" key="10">
    <source>
        <dbReference type="EMBL" id="MBG9987330.1"/>
    </source>
</evidence>
<feature type="domain" description="SDR-like Ig" evidence="8">
    <location>
        <begin position="63"/>
        <end position="151"/>
    </location>
</feature>
<name>A0ABS0LV43_9LACT</name>
<evidence type="ECO:0000256" key="4">
    <source>
        <dbReference type="ARBA" id="ARBA00022729"/>
    </source>
</evidence>
<dbReference type="Gene3D" id="2.60.40.1280">
    <property type="match status" value="1"/>
</dbReference>
<organism evidence="10 11">
    <name type="scientific">Facklamia lactis</name>
    <dbReference type="NCBI Taxonomy" id="2749967"/>
    <lineage>
        <taxon>Bacteria</taxon>
        <taxon>Bacillati</taxon>
        <taxon>Bacillota</taxon>
        <taxon>Bacilli</taxon>
        <taxon>Lactobacillales</taxon>
        <taxon>Aerococcaceae</taxon>
        <taxon>Facklamia</taxon>
    </lineage>
</organism>
<feature type="domain" description="DUF7507" evidence="9">
    <location>
        <begin position="442"/>
        <end position="535"/>
    </location>
</feature>
<proteinExistence type="predicted"/>
<dbReference type="Proteomes" id="UP000721415">
    <property type="component" value="Unassembled WGS sequence"/>
</dbReference>
<dbReference type="PANTHER" id="PTHR34819:SF3">
    <property type="entry name" value="CELL SURFACE PROTEIN"/>
    <property type="match status" value="1"/>
</dbReference>
<feature type="domain" description="DUF7507" evidence="9">
    <location>
        <begin position="919"/>
        <end position="1018"/>
    </location>
</feature>
<feature type="domain" description="DUF7507" evidence="9">
    <location>
        <begin position="794"/>
        <end position="893"/>
    </location>
</feature>
<dbReference type="Pfam" id="PF24346">
    <property type="entry name" value="DUF7507"/>
    <property type="match status" value="9"/>
</dbReference>
<evidence type="ECO:0000259" key="8">
    <source>
        <dbReference type="Pfam" id="PF17961"/>
    </source>
</evidence>
<dbReference type="InterPro" id="IPR041033">
    <property type="entry name" value="SpaA_PFL_dom_1"/>
</dbReference>
<dbReference type="NCBIfam" id="TIGR01451">
    <property type="entry name" value="B_ant_repeat"/>
    <property type="match status" value="9"/>
</dbReference>
<dbReference type="Pfam" id="PF17961">
    <property type="entry name" value="Big_8"/>
    <property type="match status" value="1"/>
</dbReference>
<feature type="domain" description="SpaA-like prealbumin fold" evidence="7">
    <location>
        <begin position="334"/>
        <end position="419"/>
    </location>
</feature>
<dbReference type="EMBL" id="JACBXQ010000007">
    <property type="protein sequence ID" value="MBG9987330.1"/>
    <property type="molecule type" value="Genomic_DNA"/>
</dbReference>
<evidence type="ECO:0000256" key="2">
    <source>
        <dbReference type="ARBA" id="ARBA00022512"/>
    </source>
</evidence>
<dbReference type="InterPro" id="IPR011252">
    <property type="entry name" value="Fibrogen-bd_dom1"/>
</dbReference>
<dbReference type="InterPro" id="IPR047589">
    <property type="entry name" value="DUF11_rpt"/>
</dbReference>
<feature type="region of interest" description="Disordered" evidence="6">
    <location>
        <begin position="999"/>
        <end position="1040"/>
    </location>
</feature>
<dbReference type="InterPro" id="IPR051172">
    <property type="entry name" value="Chlamydia_OmcB"/>
</dbReference>
<accession>A0ABS0LV43</accession>
<reference evidence="10 11" key="1">
    <citation type="submission" date="2020-07" db="EMBL/GenBank/DDBJ databases">
        <title>Facklamia lactis sp. nov., isolated from raw milk.</title>
        <authorList>
            <person name="Doll E.V."/>
            <person name="Huptas C."/>
            <person name="Staib L."/>
            <person name="Wenning M."/>
            <person name="Scherer S."/>
        </authorList>
    </citation>
    <scope>NUCLEOTIDE SEQUENCE [LARGE SCALE GENOMIC DNA]</scope>
    <source>
        <strain evidence="10 11">DSM 111018</strain>
    </source>
</reference>
<protein>
    <submittedName>
        <fullName evidence="10">DUF11 domain-containing protein</fullName>
    </submittedName>
</protein>
<dbReference type="RefSeq" id="WP_197116253.1">
    <property type="nucleotide sequence ID" value="NZ_JACBXQ010000007.1"/>
</dbReference>
<dbReference type="InterPro" id="IPR041171">
    <property type="entry name" value="SDR_Ig"/>
</dbReference>
<feature type="region of interest" description="Disordered" evidence="6">
    <location>
        <begin position="1124"/>
        <end position="1165"/>
    </location>
</feature>
<feature type="domain" description="DUF7507" evidence="9">
    <location>
        <begin position="1294"/>
        <end position="1393"/>
    </location>
</feature>
<evidence type="ECO:0000256" key="6">
    <source>
        <dbReference type="SAM" id="MobiDB-lite"/>
    </source>
</evidence>
<keyword evidence="2" id="KW-0134">Cell wall</keyword>
<dbReference type="InterPro" id="IPR055354">
    <property type="entry name" value="DUF7507"/>
</dbReference>
<dbReference type="Gene3D" id="2.60.40.10">
    <property type="entry name" value="Immunoglobulins"/>
    <property type="match status" value="3"/>
</dbReference>
<feature type="compositionally biased region" description="Low complexity" evidence="6">
    <location>
        <begin position="523"/>
        <end position="537"/>
    </location>
</feature>
<feature type="region of interest" description="Disordered" evidence="6">
    <location>
        <begin position="1249"/>
        <end position="1290"/>
    </location>
</feature>
<dbReference type="InterPro" id="IPR008966">
    <property type="entry name" value="Adhesion_dom_sf"/>
</dbReference>
<evidence type="ECO:0000313" key="11">
    <source>
        <dbReference type="Proteomes" id="UP000721415"/>
    </source>
</evidence>
<feature type="non-terminal residue" evidence="10">
    <location>
        <position position="1516"/>
    </location>
</feature>
<comment type="subcellular location">
    <subcellularLocation>
        <location evidence="1">Secreted</location>
        <location evidence="1">Cell wall</location>
        <topology evidence="1">Peptidoglycan-anchor</topology>
    </subcellularLocation>
</comment>
<sequence>MKTNRIFYSFMMFIFLLTGSLSNSILGEKTVAHAADLSNQGVVTDIRMDDRFVSGNGSNDHMVKVYADFVIPDSAQAGDTFSIKFDKALSSIGSDTDIPVKSSTGIVIGTMAIDPVTNTVTITLNENIEKLTNVRGSLSFEREANRSAFTKGSGTYPFTFTSGGKTYTDYSYIQFTNGGYFNNGLAKYAVSYDESTGLHKWVIIVNPNNNYLYNMTITDQIVSGNMTLSHYNVYYANDVYSSLGYQLGSKVGTYYATGRTSTSISLGTSSNSYVIEVFTKGDPTSTEQYENAATLDYGYYDYYGYYNYARSFANSFIHPLNAEATVTVTEATYDFYKYDDSNKPLPGAVFTATNDYDLTEVHTVTSDSTGKVRFTGLKPNATYTIKEIQAPDGYVLDNAFYAVVEIDGDGRATVTMHNEQEGSRIVGNTMYVTNSPQLDVGIDLEKVANQSTFLYEGQEITYTFTVTNTGGVPLTNVTVTDPKFANSNITLADTTLDPGESTTGTAVYKVTAEDIAAGEILNTATTTGTPPDGYTPPEDSDDETIKGTPAIQLDKVATQVTNSEGTPYENQRYENVGDIVTYEFTVTNSGATVLENIKVSDPKITGDITLGTTTLKPGESTTGTATYTITKEDLASASVYNTATATGTTPDGETPPPAEDTEIVEVEYNPAIELVKTATAVNGDTARKVVTAEGDVITYEFTITNTGNMPLVNVVLDDPMLGGTIELPQANLAPGESMTVTKEYTATADDLGKDSIPNTATVTGDPEDPANPGEPDPNTPPVTDEDDEDVPVNSPAIELVKTVTAVNGDANRKVVTAEGDVITYEFTITNTGNMPLVNVVLDDPMLGGSIELPQANLAPGESIKVTQEYTATADDLTKDSIPNTATVTGDPEDPANPGEPDPNMPPVTDEDDEDVPVNSPAIELVKTVTAVNGEANRKVVTAEGDVITYEFTITNTGNMPLVNVVLDDPMLGGTIELPQVNLAVGESITVTQEYTATAEDLGKDSIPNTATVTGDPEDPANPGEPDPNTPPVTDEDDEDVPVNSPAIELVKTVTAVNGDANRKVVTAEGDVITYEFRITNTGNMPLVNVILDDPMLGGTIELPQVNLAVGESITVTQEYTATADDLGKDSIPNTATVTGDPEDPANPGEPDPNTPPVTDDDEEDVPVNSPAIELVKTVTAVNGETNRKVVTAEGDVITYEFTITNTGNMPLVNVILDDPMLGGTIELPQVNLAVGESITVTQEYTATADDLGKDSIPNTATVTGDPEDPANPGEPDPNTPPVTDDDEEDVPVNSPAIELVKTVTAVNGETNRKVVTAEGDVITYEFTITNTGNMPLVNVILDDPMLGGTIELPQVNLAVGESITVTQEYTATADDLGKDSIPNTATVTGDPEDPANPGEPDPNTPPVTDEDDEDVPVNSPAIELVKTVTAVNGDTAKKVVTAEGDVITYEFTITNTGNMPLVNVVLDDPMLGGSIELPQANLAPGESIKVTQEYTATADDLTKDSIPNTATVTGDP</sequence>
<feature type="region of interest" description="Disordered" evidence="6">
    <location>
        <begin position="747"/>
        <end position="790"/>
    </location>
</feature>
<keyword evidence="5" id="KW-0572">Peptidoglycan-anchor</keyword>
<keyword evidence="4" id="KW-0732">Signal</keyword>
<gene>
    <name evidence="10" type="ORF">HZY91_10675</name>
</gene>
<evidence type="ECO:0000259" key="7">
    <source>
        <dbReference type="Pfam" id="PF17802"/>
    </source>
</evidence>
<dbReference type="SUPFAM" id="SSF49478">
    <property type="entry name" value="Cna protein B-type domain"/>
    <property type="match status" value="1"/>
</dbReference>
<keyword evidence="3" id="KW-0964">Secreted</keyword>
<feature type="region of interest" description="Disordered" evidence="6">
    <location>
        <begin position="874"/>
        <end position="915"/>
    </location>
</feature>
<dbReference type="Pfam" id="PF17802">
    <property type="entry name" value="SpaA"/>
    <property type="match status" value="1"/>
</dbReference>
<evidence type="ECO:0000256" key="3">
    <source>
        <dbReference type="ARBA" id="ARBA00022525"/>
    </source>
</evidence>
<feature type="region of interest" description="Disordered" evidence="6">
    <location>
        <begin position="523"/>
        <end position="542"/>
    </location>
</feature>
<dbReference type="InterPro" id="IPR013783">
    <property type="entry name" value="Ig-like_fold"/>
</dbReference>
<evidence type="ECO:0000256" key="1">
    <source>
        <dbReference type="ARBA" id="ARBA00004168"/>
    </source>
</evidence>
<feature type="domain" description="DUF7507" evidence="9">
    <location>
        <begin position="669"/>
        <end position="768"/>
    </location>
</feature>
<feature type="domain" description="DUF7507" evidence="9">
    <location>
        <begin position="1169"/>
        <end position="1268"/>
    </location>
</feature>
<dbReference type="SUPFAM" id="SSF49401">
    <property type="entry name" value="Bacterial adhesins"/>
    <property type="match status" value="2"/>
</dbReference>
<comment type="caution">
    <text evidence="10">The sequence shown here is derived from an EMBL/GenBank/DDBJ whole genome shotgun (WGS) entry which is preliminary data.</text>
</comment>
<dbReference type="PANTHER" id="PTHR34819">
    <property type="entry name" value="LARGE CYSTEINE-RICH PERIPLASMIC PROTEIN OMCB"/>
    <property type="match status" value="1"/>
</dbReference>
<evidence type="ECO:0000256" key="5">
    <source>
        <dbReference type="ARBA" id="ARBA00023088"/>
    </source>
</evidence>
<feature type="region of interest" description="Disordered" evidence="6">
    <location>
        <begin position="1374"/>
        <end position="1415"/>
    </location>
</feature>
<feature type="domain" description="DUF7507" evidence="9">
    <location>
        <begin position="1044"/>
        <end position="1143"/>
    </location>
</feature>
<feature type="domain" description="DUF7507" evidence="9">
    <location>
        <begin position="549"/>
        <end position="654"/>
    </location>
</feature>